<reference evidence="2" key="1">
    <citation type="journal article" date="2019" name="Int. J. Syst. Evol. Microbiol.">
        <title>The Global Catalogue of Microorganisms (GCM) 10K type strain sequencing project: providing services to taxonomists for standard genome sequencing and annotation.</title>
        <authorList>
            <consortium name="The Broad Institute Genomics Platform"/>
            <consortium name="The Broad Institute Genome Sequencing Center for Infectious Disease"/>
            <person name="Wu L."/>
            <person name="Ma J."/>
        </authorList>
    </citation>
    <scope>NUCLEOTIDE SEQUENCE [LARGE SCALE GENOMIC DNA]</scope>
    <source>
        <strain evidence="2">CGMCC 1.12237</strain>
    </source>
</reference>
<comment type="caution">
    <text evidence="1">The sequence shown here is derived from an EMBL/GenBank/DDBJ whole genome shotgun (WGS) entry which is preliminary data.</text>
</comment>
<protein>
    <submittedName>
        <fullName evidence="1">Uncharacterized protein</fullName>
    </submittedName>
</protein>
<evidence type="ECO:0000313" key="2">
    <source>
        <dbReference type="Proteomes" id="UP001596147"/>
    </source>
</evidence>
<evidence type="ECO:0000313" key="1">
    <source>
        <dbReference type="EMBL" id="MFC5464873.1"/>
    </source>
</evidence>
<accession>A0ABW0LJY8</accession>
<organism evidence="1 2">
    <name type="scientific">Lederbergia graminis</name>
    <dbReference type="NCBI Taxonomy" id="735518"/>
    <lineage>
        <taxon>Bacteria</taxon>
        <taxon>Bacillati</taxon>
        <taxon>Bacillota</taxon>
        <taxon>Bacilli</taxon>
        <taxon>Bacillales</taxon>
        <taxon>Bacillaceae</taxon>
        <taxon>Lederbergia</taxon>
    </lineage>
</organism>
<gene>
    <name evidence="1" type="ORF">ACFPM4_08910</name>
</gene>
<dbReference type="EMBL" id="JBHSMC010000011">
    <property type="protein sequence ID" value="MFC5464873.1"/>
    <property type="molecule type" value="Genomic_DNA"/>
</dbReference>
<keyword evidence="2" id="KW-1185">Reference proteome</keyword>
<name>A0ABW0LJY8_9BACI</name>
<sequence length="214" mass="25644">MNFHNLVNEENQLTPNYRLNKKELFFDIYISPEQEVCVVGRYDQNYIGWCSFTKVDSKSHNAALLDEITNSQWKFVSNEHRVLGERYKEIKNWHVFRITKTLYKDEPYFYSTASPIYFKNGSTFASEIHHFYKHEKAKSEYRIIDKKYSAILKGYLLLLDSDESLYYLRVKPLIDLIQSESYLKLCPDANVREIYLQCLEKCKQLYNTYMSEVR</sequence>
<dbReference type="RefSeq" id="WP_382350376.1">
    <property type="nucleotide sequence ID" value="NZ_JBHSMC010000011.1"/>
</dbReference>
<proteinExistence type="predicted"/>
<dbReference type="Proteomes" id="UP001596147">
    <property type="component" value="Unassembled WGS sequence"/>
</dbReference>